<evidence type="ECO:0000256" key="1">
    <source>
        <dbReference type="ARBA" id="ARBA00006739"/>
    </source>
</evidence>
<feature type="region of interest" description="Disordered" evidence="4">
    <location>
        <begin position="1"/>
        <end position="20"/>
    </location>
</feature>
<name>A0A221T2H3_9DEIO</name>
<keyword evidence="6" id="KW-1185">Reference proteome</keyword>
<proteinExistence type="inferred from homology"/>
<evidence type="ECO:0008006" key="7">
    <source>
        <dbReference type="Google" id="ProtNLM"/>
    </source>
</evidence>
<dbReference type="Gene3D" id="3.90.550.10">
    <property type="entry name" value="Spore Coat Polysaccharide Biosynthesis Protein SpsA, Chain A"/>
    <property type="match status" value="1"/>
</dbReference>
<evidence type="ECO:0000256" key="4">
    <source>
        <dbReference type="SAM" id="MobiDB-lite"/>
    </source>
</evidence>
<dbReference type="STRING" id="317577.GCA_000419625_03354"/>
<dbReference type="RefSeq" id="WP_081425745.1">
    <property type="nucleotide sequence ID" value="NZ_CP021083.1"/>
</dbReference>
<comment type="similarity">
    <text evidence="1">Belongs to the glycosyltransferase 2 family.</text>
</comment>
<organism evidence="5 6">
    <name type="scientific">Deinococcus ficus</name>
    <dbReference type="NCBI Taxonomy" id="317577"/>
    <lineage>
        <taxon>Bacteria</taxon>
        <taxon>Thermotogati</taxon>
        <taxon>Deinococcota</taxon>
        <taxon>Deinococci</taxon>
        <taxon>Deinococcales</taxon>
        <taxon>Deinococcaceae</taxon>
        <taxon>Deinococcus</taxon>
    </lineage>
</organism>
<evidence type="ECO:0000313" key="6">
    <source>
        <dbReference type="Proteomes" id="UP000259030"/>
    </source>
</evidence>
<dbReference type="EMBL" id="CP021083">
    <property type="protein sequence ID" value="ASN83095.1"/>
    <property type="molecule type" value="Genomic_DNA"/>
</dbReference>
<dbReference type="GO" id="GO:0016757">
    <property type="term" value="F:glycosyltransferase activity"/>
    <property type="evidence" value="ECO:0007669"/>
    <property type="project" value="UniProtKB-KW"/>
</dbReference>
<keyword evidence="5" id="KW-0614">Plasmid</keyword>
<keyword evidence="3" id="KW-0808">Transferase</keyword>
<evidence type="ECO:0000313" key="5">
    <source>
        <dbReference type="EMBL" id="ASN83095.1"/>
    </source>
</evidence>
<geneLocation type="plasmid" evidence="6">
    <name>pdfi2</name>
</geneLocation>
<evidence type="ECO:0000256" key="2">
    <source>
        <dbReference type="ARBA" id="ARBA00022676"/>
    </source>
</evidence>
<accession>A0A221T2H3</accession>
<dbReference type="AlphaFoldDB" id="A0A221T2H3"/>
<reference evidence="5 6" key="1">
    <citation type="submission" date="2017-05" db="EMBL/GenBank/DDBJ databases">
        <title>The complete genome sequence of Deinococcus ficus isolated from the rhizosphere of the Ficus religiosa L. in Taiwan.</title>
        <authorList>
            <person name="Wu K.-M."/>
            <person name="Liao T.-L."/>
            <person name="Liu Y.-M."/>
            <person name="Young C.-C."/>
            <person name="Tsai S.-F."/>
        </authorList>
    </citation>
    <scope>NUCLEOTIDE SEQUENCE [LARGE SCALE GENOMIC DNA]</scope>
    <source>
        <strain evidence="5 6">CC-FR2-10</strain>
        <plasmid evidence="6">pdfi2</plasmid>
    </source>
</reference>
<dbReference type="CDD" id="cd04186">
    <property type="entry name" value="GT_2_like_c"/>
    <property type="match status" value="1"/>
</dbReference>
<gene>
    <name evidence="5" type="ORF">DFI_18150</name>
</gene>
<evidence type="ECO:0000256" key="3">
    <source>
        <dbReference type="ARBA" id="ARBA00022679"/>
    </source>
</evidence>
<dbReference type="Pfam" id="PF13641">
    <property type="entry name" value="Glyco_tranf_2_3"/>
    <property type="match status" value="1"/>
</dbReference>
<keyword evidence="2" id="KW-0328">Glycosyltransferase</keyword>
<dbReference type="SUPFAM" id="SSF53448">
    <property type="entry name" value="Nucleotide-diphospho-sugar transferases"/>
    <property type="match status" value="1"/>
</dbReference>
<protein>
    <recommendedName>
        <fullName evidence="7">Glycosyl transferase</fullName>
    </recommendedName>
</protein>
<dbReference type="PANTHER" id="PTHR43179:SF12">
    <property type="entry name" value="GALACTOFURANOSYLTRANSFERASE GLFT2"/>
    <property type="match status" value="1"/>
</dbReference>
<dbReference type="KEGG" id="dfc:DFI_18150"/>
<dbReference type="InterPro" id="IPR029044">
    <property type="entry name" value="Nucleotide-diphossugar_trans"/>
</dbReference>
<dbReference type="Proteomes" id="UP000259030">
    <property type="component" value="Plasmid pDFI2"/>
</dbReference>
<sequence>MTPLPSPTLAPAPTSAPAPRPRAWPSVGIVVINYNGWALTDDCLRSLAALDYPDAQVILVDNGSTDDSLAQLRARHPDQPVLTIPRNVGFTAANNIGTREALRRGLDYVWLLNNDTVVPPDVLRELVKVAEDHPRLGAVTSVLYHLRRPEELQSWGGGYVDLWRGSAALFESPVDWARLDFLAGTSLLVRTRALQEVGLLDERYFMYWEDADLCFRLRQAGWGLGIAERARTWHLGAASMGMSTMTDKSTAYELQFTKSAVRFFRRHSPVPAVALLAGPGTYLVKRVLRGQWQRAAAVARGGWLAVRPDPR</sequence>
<dbReference type="PANTHER" id="PTHR43179">
    <property type="entry name" value="RHAMNOSYLTRANSFERASE WBBL"/>
    <property type="match status" value="1"/>
</dbReference>